<keyword evidence="3" id="KW-0677">Repeat</keyword>
<feature type="transmembrane region" description="Helical" evidence="8">
    <location>
        <begin position="105"/>
        <end position="125"/>
    </location>
</feature>
<dbReference type="InterPro" id="IPR019734">
    <property type="entry name" value="TPR_rpt"/>
</dbReference>
<feature type="transmembrane region" description="Helical" evidence="8">
    <location>
        <begin position="131"/>
        <end position="151"/>
    </location>
</feature>
<feature type="repeat" description="TPR" evidence="7">
    <location>
        <begin position="600"/>
        <end position="633"/>
    </location>
</feature>
<dbReference type="InterPro" id="IPR006597">
    <property type="entry name" value="Sel1-like"/>
</dbReference>
<accession>A0A1F8FDF9</accession>
<dbReference type="SMART" id="SM00671">
    <property type="entry name" value="SEL1"/>
    <property type="match status" value="1"/>
</dbReference>
<dbReference type="PROSITE" id="PS50293">
    <property type="entry name" value="TPR_REGION"/>
    <property type="match status" value="1"/>
</dbReference>
<dbReference type="AlphaFoldDB" id="A0A1F8FDF9"/>
<feature type="transmembrane region" description="Helical" evidence="8">
    <location>
        <begin position="389"/>
        <end position="409"/>
    </location>
</feature>
<dbReference type="InterPro" id="IPR051533">
    <property type="entry name" value="WaaL-like"/>
</dbReference>
<reference evidence="10 11" key="1">
    <citation type="journal article" date="2016" name="Nat. Commun.">
        <title>Thousands of microbial genomes shed light on interconnected biogeochemical processes in an aquifer system.</title>
        <authorList>
            <person name="Anantharaman K."/>
            <person name="Brown C.T."/>
            <person name="Hug L.A."/>
            <person name="Sharon I."/>
            <person name="Castelle C.J."/>
            <person name="Probst A.J."/>
            <person name="Thomas B.C."/>
            <person name="Singh A."/>
            <person name="Wilkins M.J."/>
            <person name="Karaoz U."/>
            <person name="Brodie E.L."/>
            <person name="Williams K.H."/>
            <person name="Hubbard S.S."/>
            <person name="Banfield J.F."/>
        </authorList>
    </citation>
    <scope>NUCLEOTIDE SEQUENCE [LARGE SCALE GENOMIC DNA]</scope>
</reference>
<organism evidence="10 11">
    <name type="scientific">Candidatus Yanofskybacteria bacterium RIFCSPHIGHO2_02_FULL_41_11</name>
    <dbReference type="NCBI Taxonomy" id="1802675"/>
    <lineage>
        <taxon>Bacteria</taxon>
        <taxon>Candidatus Yanofskyibacteriota</taxon>
    </lineage>
</organism>
<dbReference type="PANTHER" id="PTHR37422:SF13">
    <property type="entry name" value="LIPOPOLYSACCHARIDE BIOSYNTHESIS PROTEIN PA4999-RELATED"/>
    <property type="match status" value="1"/>
</dbReference>
<proteinExistence type="predicted"/>
<keyword evidence="2 8" id="KW-0812">Transmembrane</keyword>
<dbReference type="InterPro" id="IPR013105">
    <property type="entry name" value="TPR_2"/>
</dbReference>
<dbReference type="PANTHER" id="PTHR37422">
    <property type="entry name" value="TEICHURONIC ACID BIOSYNTHESIS PROTEIN TUAE"/>
    <property type="match status" value="1"/>
</dbReference>
<dbReference type="InterPro" id="IPR007016">
    <property type="entry name" value="O-antigen_ligase-rel_domated"/>
</dbReference>
<feature type="transmembrane region" description="Helical" evidence="8">
    <location>
        <begin position="12"/>
        <end position="30"/>
    </location>
</feature>
<keyword evidence="6 8" id="KW-0472">Membrane</keyword>
<comment type="caution">
    <text evidence="10">The sequence shown here is derived from an EMBL/GenBank/DDBJ whole genome shotgun (WGS) entry which is preliminary data.</text>
</comment>
<evidence type="ECO:0000256" key="7">
    <source>
        <dbReference type="PROSITE-ProRule" id="PRU00339"/>
    </source>
</evidence>
<feature type="domain" description="O-antigen ligase-related" evidence="9">
    <location>
        <begin position="210"/>
        <end position="370"/>
    </location>
</feature>
<dbReference type="Pfam" id="PF07719">
    <property type="entry name" value="TPR_2"/>
    <property type="match status" value="1"/>
</dbReference>
<dbReference type="EMBL" id="MGJP01000003">
    <property type="protein sequence ID" value="OGN10590.1"/>
    <property type="molecule type" value="Genomic_DNA"/>
</dbReference>
<dbReference type="Pfam" id="PF04932">
    <property type="entry name" value="Wzy_C"/>
    <property type="match status" value="1"/>
</dbReference>
<evidence type="ECO:0000256" key="1">
    <source>
        <dbReference type="ARBA" id="ARBA00004141"/>
    </source>
</evidence>
<feature type="transmembrane region" description="Helical" evidence="8">
    <location>
        <begin position="415"/>
        <end position="432"/>
    </location>
</feature>
<gene>
    <name evidence="10" type="ORF">A3J46_05260</name>
</gene>
<feature type="transmembrane region" description="Helical" evidence="8">
    <location>
        <begin position="206"/>
        <end position="239"/>
    </location>
</feature>
<evidence type="ECO:0000313" key="10">
    <source>
        <dbReference type="EMBL" id="OGN10590.1"/>
    </source>
</evidence>
<evidence type="ECO:0000256" key="6">
    <source>
        <dbReference type="ARBA" id="ARBA00023136"/>
    </source>
</evidence>
<dbReference type="GO" id="GO:0016020">
    <property type="term" value="C:membrane"/>
    <property type="evidence" value="ECO:0007669"/>
    <property type="project" value="UniProtKB-SubCell"/>
</dbReference>
<keyword evidence="4 7" id="KW-0802">TPR repeat</keyword>
<feature type="transmembrane region" description="Helical" evidence="8">
    <location>
        <begin position="453"/>
        <end position="470"/>
    </location>
</feature>
<feature type="transmembrane region" description="Helical" evidence="8">
    <location>
        <begin position="73"/>
        <end position="93"/>
    </location>
</feature>
<feature type="transmembrane region" description="Helical" evidence="8">
    <location>
        <begin position="172"/>
        <end position="194"/>
    </location>
</feature>
<dbReference type="InterPro" id="IPR011990">
    <property type="entry name" value="TPR-like_helical_dom_sf"/>
</dbReference>
<evidence type="ECO:0000259" key="9">
    <source>
        <dbReference type="Pfam" id="PF04932"/>
    </source>
</evidence>
<evidence type="ECO:0000256" key="4">
    <source>
        <dbReference type="ARBA" id="ARBA00022803"/>
    </source>
</evidence>
<feature type="transmembrane region" description="Helical" evidence="8">
    <location>
        <begin position="251"/>
        <end position="270"/>
    </location>
</feature>
<feature type="transmembrane region" description="Helical" evidence="8">
    <location>
        <begin position="42"/>
        <end position="61"/>
    </location>
</feature>
<protein>
    <recommendedName>
        <fullName evidence="9">O-antigen ligase-related domain-containing protein</fullName>
    </recommendedName>
</protein>
<name>A0A1F8FDF9_9BACT</name>
<feature type="repeat" description="TPR" evidence="7">
    <location>
        <begin position="704"/>
        <end position="737"/>
    </location>
</feature>
<dbReference type="SMART" id="SM00028">
    <property type="entry name" value="TPR"/>
    <property type="match status" value="2"/>
</dbReference>
<keyword evidence="5 8" id="KW-1133">Transmembrane helix</keyword>
<evidence type="ECO:0000256" key="5">
    <source>
        <dbReference type="ARBA" id="ARBA00022989"/>
    </source>
</evidence>
<sequence length="752" mass="85413">MTKLIQKEPYLVKFIRFGIYLTAFVSLIVFKDFISPFHFGKVIVFRILIEVLGAAYLVLVLKNQTYLPRRDNIFWSFLLFTLAFMLATATSVLRYPSFWGTLERMGGLWTFWHYFLFYIILTSVLTKKEHWYRILNLTIFAGVLSAFYGFGQKTDIDFFVGSGDRARIFGTIGNAALFAGYQLLVAFLSLTMYFNSQKNYKHKTFYLSAFTVASIAVLMTAVRGSLLGYAVGLIVFAFLWTKYSRLRIGKLVSKGLVGLVFLWVIFSLLFNDSSFVKNSGYLSRVTNISFTSTTVQTRFWAWQAGFKGWAESPKTVLLGWGPENFNIPFSKNFNPKFFRGPGAETLFDRAHNMFVEILVTMGLVGLITYVGVFVALFKTLRRFSSNRENTVYGMGFIAAIVTYIIHNSFIFDTSANFLTFFTILGFISYLGLQNKEGFDDTSPNKPFIKNNSTIGVLGVIFAFLVLVLIYKTNILPAKANYATTRAIVKGWAGDFNSSFEKYKEALSFNVPGKYEYRHRLAQYLVGVGGPSVKEENVKKVYNFTLAEVEKNINENPVDYLPYLYASRLNIMLGKDDPKSPHNDAALEYSMKALDLSPTFVRTYYEVAQAYLNKRDYPKAVEYFQKAANLNPEAGISHAYLGAAKIENGDFSGVEDLEKALNSENPYSPREVDFQRLISAYLKTNNFERIAWIYEQLIQINPKEPQYYASLATAYANIGRINDAVAMARKAAQVGPSFKQDAEVFLRSLGREL</sequence>
<dbReference type="PROSITE" id="PS50005">
    <property type="entry name" value="TPR"/>
    <property type="match status" value="2"/>
</dbReference>
<dbReference type="Proteomes" id="UP000177167">
    <property type="component" value="Unassembled WGS sequence"/>
</dbReference>
<evidence type="ECO:0000256" key="3">
    <source>
        <dbReference type="ARBA" id="ARBA00022737"/>
    </source>
</evidence>
<evidence type="ECO:0000313" key="11">
    <source>
        <dbReference type="Proteomes" id="UP000177167"/>
    </source>
</evidence>
<evidence type="ECO:0000256" key="8">
    <source>
        <dbReference type="SAM" id="Phobius"/>
    </source>
</evidence>
<evidence type="ECO:0000256" key="2">
    <source>
        <dbReference type="ARBA" id="ARBA00022692"/>
    </source>
</evidence>
<dbReference type="Gene3D" id="1.25.40.10">
    <property type="entry name" value="Tetratricopeptide repeat domain"/>
    <property type="match status" value="1"/>
</dbReference>
<feature type="transmembrane region" description="Helical" evidence="8">
    <location>
        <begin position="357"/>
        <end position="377"/>
    </location>
</feature>
<dbReference type="SUPFAM" id="SSF48452">
    <property type="entry name" value="TPR-like"/>
    <property type="match status" value="1"/>
</dbReference>
<comment type="subcellular location">
    <subcellularLocation>
        <location evidence="1">Membrane</location>
        <topology evidence="1">Multi-pass membrane protein</topology>
    </subcellularLocation>
</comment>